<evidence type="ECO:0000256" key="2">
    <source>
        <dbReference type="SAM" id="SignalP"/>
    </source>
</evidence>
<dbReference type="AlphaFoldDB" id="A0AAD2HEG3"/>
<accession>A0AAD2HEG3</accession>
<feature type="signal peptide" evidence="2">
    <location>
        <begin position="1"/>
        <end position="27"/>
    </location>
</feature>
<name>A0AAD2HEG3_9AGAR</name>
<gene>
    <name evidence="3" type="ORF">MYCIT1_LOCUS22818</name>
</gene>
<feature type="compositionally biased region" description="Polar residues" evidence="1">
    <location>
        <begin position="73"/>
        <end position="88"/>
    </location>
</feature>
<reference evidence="3" key="1">
    <citation type="submission" date="2023-11" db="EMBL/GenBank/DDBJ databases">
        <authorList>
            <person name="De Vega J J."/>
            <person name="De Vega J J."/>
        </authorList>
    </citation>
    <scope>NUCLEOTIDE SEQUENCE</scope>
</reference>
<comment type="caution">
    <text evidence="3">The sequence shown here is derived from an EMBL/GenBank/DDBJ whole genome shotgun (WGS) entry which is preliminary data.</text>
</comment>
<feature type="chain" id="PRO_5042040465" description="Secreted protein" evidence="2">
    <location>
        <begin position="28"/>
        <end position="121"/>
    </location>
</feature>
<dbReference type="Proteomes" id="UP001295794">
    <property type="component" value="Unassembled WGS sequence"/>
</dbReference>
<keyword evidence="2" id="KW-0732">Signal</keyword>
<organism evidence="3 4">
    <name type="scientific">Mycena citricolor</name>
    <dbReference type="NCBI Taxonomy" id="2018698"/>
    <lineage>
        <taxon>Eukaryota</taxon>
        <taxon>Fungi</taxon>
        <taxon>Dikarya</taxon>
        <taxon>Basidiomycota</taxon>
        <taxon>Agaricomycotina</taxon>
        <taxon>Agaricomycetes</taxon>
        <taxon>Agaricomycetidae</taxon>
        <taxon>Agaricales</taxon>
        <taxon>Marasmiineae</taxon>
        <taxon>Mycenaceae</taxon>
        <taxon>Mycena</taxon>
    </lineage>
</organism>
<keyword evidence="4" id="KW-1185">Reference proteome</keyword>
<evidence type="ECO:0000256" key="1">
    <source>
        <dbReference type="SAM" id="MobiDB-lite"/>
    </source>
</evidence>
<proteinExistence type="predicted"/>
<feature type="compositionally biased region" description="Low complexity" evidence="1">
    <location>
        <begin position="105"/>
        <end position="121"/>
    </location>
</feature>
<protein>
    <recommendedName>
        <fullName evidence="5">Secreted protein</fullName>
    </recommendedName>
</protein>
<dbReference type="EMBL" id="CAVNYO010000405">
    <property type="protein sequence ID" value="CAK5275204.1"/>
    <property type="molecule type" value="Genomic_DNA"/>
</dbReference>
<evidence type="ECO:0000313" key="4">
    <source>
        <dbReference type="Proteomes" id="UP001295794"/>
    </source>
</evidence>
<sequence>MRSTMRHAWYWPSNSCLCMSWFGVALHMTEKGLLSSSTILVGRVVECVQSASKNRFCRHMLSRFSTNRMVHPVTQLSQPSSGSRTIKSPFSPILCAHPMSPPLSPSGMSSRSASVPDNQGQ</sequence>
<evidence type="ECO:0000313" key="3">
    <source>
        <dbReference type="EMBL" id="CAK5275204.1"/>
    </source>
</evidence>
<feature type="region of interest" description="Disordered" evidence="1">
    <location>
        <begin position="73"/>
        <end position="121"/>
    </location>
</feature>
<evidence type="ECO:0008006" key="5">
    <source>
        <dbReference type="Google" id="ProtNLM"/>
    </source>
</evidence>